<dbReference type="EMBL" id="LSRL02000007">
    <property type="protein sequence ID" value="TDG51665.1"/>
    <property type="molecule type" value="Genomic_DNA"/>
</dbReference>
<comment type="caution">
    <text evidence="2">The sequence shown here is derived from an EMBL/GenBank/DDBJ whole genome shotgun (WGS) entry which is preliminary data.</text>
</comment>
<sequence>MPFSHTLTPNQRRVANGIVASICRGSYGQALQSLDASTGILPSEEEQSMRQVLERLQGMAKLESLVACEALINELQLPQLDVSVIDKMNTHIPPTVLSDIYEQMQLLTFYDFYQQLEHVQWVEHTIIWHTLILYEHCTKLKAAQQALDQMQQMPASKIELYILYGLLLPISIYLATFLF</sequence>
<evidence type="ECO:0000313" key="2">
    <source>
        <dbReference type="EMBL" id="TDG51665.1"/>
    </source>
</evidence>
<keyword evidence="1" id="KW-0472">Membrane</keyword>
<keyword evidence="1" id="KW-1133">Transmembrane helix</keyword>
<dbReference type="Proteomes" id="UP000295192">
    <property type="component" value="Unassembled WGS sequence"/>
</dbReference>
<proteinExistence type="predicted"/>
<keyword evidence="1" id="KW-0812">Transmembrane</keyword>
<dbReference type="KEGG" id="dnv:108653320"/>
<gene>
    <name evidence="2" type="ORF">AWZ03_001725</name>
</gene>
<feature type="transmembrane region" description="Helical" evidence="1">
    <location>
        <begin position="160"/>
        <end position="178"/>
    </location>
</feature>
<dbReference type="OrthoDB" id="7852515at2759"/>
<reference evidence="2 3" key="1">
    <citation type="journal article" date="2019" name="J. Hered.">
        <title>An Improved Genome Assembly for Drosophila navojoa, the Basal Species in the mojavensis Cluster.</title>
        <authorList>
            <person name="Vanderlinde T."/>
            <person name="Dupim E.G."/>
            <person name="Nazario-Yepiz N.O."/>
            <person name="Carvalho A.B."/>
        </authorList>
    </citation>
    <scope>NUCLEOTIDE SEQUENCE [LARGE SCALE GENOMIC DNA]</scope>
    <source>
        <strain evidence="2">Navoj_Jal97</strain>
        <tissue evidence="2">Whole organism</tissue>
    </source>
</reference>
<evidence type="ECO:0000256" key="1">
    <source>
        <dbReference type="SAM" id="Phobius"/>
    </source>
</evidence>
<evidence type="ECO:0000313" key="3">
    <source>
        <dbReference type="Proteomes" id="UP000295192"/>
    </source>
</evidence>
<name>A0A484BUV0_DRONA</name>
<dbReference type="AlphaFoldDB" id="A0A484BUV0"/>
<protein>
    <submittedName>
        <fullName evidence="2">Uncharacterized protein</fullName>
    </submittedName>
</protein>
<organism evidence="2 3">
    <name type="scientific">Drosophila navojoa</name>
    <name type="common">Fruit fly</name>
    <dbReference type="NCBI Taxonomy" id="7232"/>
    <lineage>
        <taxon>Eukaryota</taxon>
        <taxon>Metazoa</taxon>
        <taxon>Ecdysozoa</taxon>
        <taxon>Arthropoda</taxon>
        <taxon>Hexapoda</taxon>
        <taxon>Insecta</taxon>
        <taxon>Pterygota</taxon>
        <taxon>Neoptera</taxon>
        <taxon>Endopterygota</taxon>
        <taxon>Diptera</taxon>
        <taxon>Brachycera</taxon>
        <taxon>Muscomorpha</taxon>
        <taxon>Ephydroidea</taxon>
        <taxon>Drosophilidae</taxon>
        <taxon>Drosophila</taxon>
    </lineage>
</organism>
<accession>A0A484BUV0</accession>
<keyword evidence="3" id="KW-1185">Reference proteome</keyword>
<dbReference type="OMA" id="ICRGSYG"/>